<evidence type="ECO:0000313" key="1">
    <source>
        <dbReference type="EMBL" id="KAH3799692.1"/>
    </source>
</evidence>
<dbReference type="EMBL" id="JAIWYP010000007">
    <property type="protein sequence ID" value="KAH3799692.1"/>
    <property type="molecule type" value="Genomic_DNA"/>
</dbReference>
<organism evidence="1 2">
    <name type="scientific">Dreissena polymorpha</name>
    <name type="common">Zebra mussel</name>
    <name type="synonym">Mytilus polymorpha</name>
    <dbReference type="NCBI Taxonomy" id="45954"/>
    <lineage>
        <taxon>Eukaryota</taxon>
        <taxon>Metazoa</taxon>
        <taxon>Spiralia</taxon>
        <taxon>Lophotrochozoa</taxon>
        <taxon>Mollusca</taxon>
        <taxon>Bivalvia</taxon>
        <taxon>Autobranchia</taxon>
        <taxon>Heteroconchia</taxon>
        <taxon>Euheterodonta</taxon>
        <taxon>Imparidentia</taxon>
        <taxon>Neoheterodontei</taxon>
        <taxon>Myida</taxon>
        <taxon>Dreissenoidea</taxon>
        <taxon>Dreissenidae</taxon>
        <taxon>Dreissena</taxon>
    </lineage>
</organism>
<dbReference type="Proteomes" id="UP000828390">
    <property type="component" value="Unassembled WGS sequence"/>
</dbReference>
<evidence type="ECO:0000313" key="2">
    <source>
        <dbReference type="Proteomes" id="UP000828390"/>
    </source>
</evidence>
<name>A0A9D4FJW7_DREPO</name>
<reference evidence="1" key="2">
    <citation type="submission" date="2020-11" db="EMBL/GenBank/DDBJ databases">
        <authorList>
            <person name="McCartney M.A."/>
            <person name="Auch B."/>
            <person name="Kono T."/>
            <person name="Mallez S."/>
            <person name="Becker A."/>
            <person name="Gohl D.M."/>
            <person name="Silverstein K.A.T."/>
            <person name="Koren S."/>
            <person name="Bechman K.B."/>
            <person name="Herman A."/>
            <person name="Abrahante J.E."/>
            <person name="Garbe J."/>
        </authorList>
    </citation>
    <scope>NUCLEOTIDE SEQUENCE</scope>
    <source>
        <strain evidence="1">Duluth1</strain>
        <tissue evidence="1">Whole animal</tissue>
    </source>
</reference>
<sequence>MARLLRLCSSITDAAMSIEEAEGINVLPSRAGHFDTGHWAASLGECPEWPHMQHGGGR</sequence>
<reference evidence="1" key="1">
    <citation type="journal article" date="2019" name="bioRxiv">
        <title>The Genome of the Zebra Mussel, Dreissena polymorpha: A Resource for Invasive Species Research.</title>
        <authorList>
            <person name="McCartney M.A."/>
            <person name="Auch B."/>
            <person name="Kono T."/>
            <person name="Mallez S."/>
            <person name="Zhang Y."/>
            <person name="Obille A."/>
            <person name="Becker A."/>
            <person name="Abrahante J.E."/>
            <person name="Garbe J."/>
            <person name="Badalamenti J.P."/>
            <person name="Herman A."/>
            <person name="Mangelson H."/>
            <person name="Liachko I."/>
            <person name="Sullivan S."/>
            <person name="Sone E.D."/>
            <person name="Koren S."/>
            <person name="Silverstein K.A.T."/>
            <person name="Beckman K.B."/>
            <person name="Gohl D.M."/>
        </authorList>
    </citation>
    <scope>NUCLEOTIDE SEQUENCE</scope>
    <source>
        <strain evidence="1">Duluth1</strain>
        <tissue evidence="1">Whole animal</tissue>
    </source>
</reference>
<proteinExistence type="predicted"/>
<gene>
    <name evidence="1" type="ORF">DPMN_153304</name>
</gene>
<keyword evidence="2" id="KW-1185">Reference proteome</keyword>
<protein>
    <submittedName>
        <fullName evidence="1">Uncharacterized protein</fullName>
    </submittedName>
</protein>
<dbReference type="AlphaFoldDB" id="A0A9D4FJW7"/>
<accession>A0A9D4FJW7</accession>
<comment type="caution">
    <text evidence="1">The sequence shown here is derived from an EMBL/GenBank/DDBJ whole genome shotgun (WGS) entry which is preliminary data.</text>
</comment>